<dbReference type="PANTHER" id="PTHR24082:SF507">
    <property type="entry name" value="BILE ACID RECEPTOR-RELATED"/>
    <property type="match status" value="1"/>
</dbReference>
<dbReference type="Gene3D" id="3.30.50.10">
    <property type="entry name" value="Erythroid Transcription Factor GATA-1, subunit A"/>
    <property type="match status" value="1"/>
</dbReference>
<dbReference type="SUPFAM" id="SSF57716">
    <property type="entry name" value="Glucocorticoid receptor-like (DNA-binding domain)"/>
    <property type="match status" value="1"/>
</dbReference>
<dbReference type="InterPro" id="IPR001628">
    <property type="entry name" value="Znf_hrmn_rcpt"/>
</dbReference>
<evidence type="ECO:0000256" key="4">
    <source>
        <dbReference type="ARBA" id="ARBA00023015"/>
    </source>
</evidence>
<dbReference type="AlphaFoldDB" id="A0A553PSB0"/>
<reference evidence="11 12" key="1">
    <citation type="journal article" date="2018" name="Nat. Ecol. Evol.">
        <title>Genomic signatures of mitonuclear coevolution across populations of Tigriopus californicus.</title>
        <authorList>
            <person name="Barreto F.S."/>
            <person name="Watson E.T."/>
            <person name="Lima T.G."/>
            <person name="Willett C.S."/>
            <person name="Edmands S."/>
            <person name="Li W."/>
            <person name="Burton R.S."/>
        </authorList>
    </citation>
    <scope>NUCLEOTIDE SEQUENCE [LARGE SCALE GENOMIC DNA]</scope>
    <source>
        <strain evidence="11 12">San Diego</strain>
    </source>
</reference>
<dbReference type="InterPro" id="IPR050234">
    <property type="entry name" value="Nuclear_hormone_rcpt_NR1"/>
</dbReference>
<evidence type="ECO:0000256" key="6">
    <source>
        <dbReference type="ARBA" id="ARBA00023163"/>
    </source>
</evidence>
<keyword evidence="4" id="KW-0805">Transcription regulation</keyword>
<keyword evidence="5" id="KW-0238">DNA-binding</keyword>
<dbReference type="PRINTS" id="PR00047">
    <property type="entry name" value="STROIDFINGER"/>
</dbReference>
<dbReference type="GO" id="GO:0045944">
    <property type="term" value="P:positive regulation of transcription by RNA polymerase II"/>
    <property type="evidence" value="ECO:0007669"/>
    <property type="project" value="TreeGrafter"/>
</dbReference>
<organism evidence="11 12">
    <name type="scientific">Tigriopus californicus</name>
    <name type="common">Marine copepod</name>
    <dbReference type="NCBI Taxonomy" id="6832"/>
    <lineage>
        <taxon>Eukaryota</taxon>
        <taxon>Metazoa</taxon>
        <taxon>Ecdysozoa</taxon>
        <taxon>Arthropoda</taxon>
        <taxon>Crustacea</taxon>
        <taxon>Multicrustacea</taxon>
        <taxon>Hexanauplia</taxon>
        <taxon>Copepoda</taxon>
        <taxon>Harpacticoida</taxon>
        <taxon>Harpacticidae</taxon>
        <taxon>Tigriopus</taxon>
    </lineage>
</organism>
<dbReference type="InterPro" id="IPR013088">
    <property type="entry name" value="Znf_NHR/GATA"/>
</dbReference>
<feature type="region of interest" description="Disordered" evidence="9">
    <location>
        <begin position="128"/>
        <end position="164"/>
    </location>
</feature>
<dbReference type="PROSITE" id="PS51030">
    <property type="entry name" value="NUCLEAR_REC_DBD_2"/>
    <property type="match status" value="1"/>
</dbReference>
<dbReference type="GO" id="GO:0030154">
    <property type="term" value="P:cell differentiation"/>
    <property type="evidence" value="ECO:0007669"/>
    <property type="project" value="TreeGrafter"/>
</dbReference>
<evidence type="ECO:0000256" key="3">
    <source>
        <dbReference type="ARBA" id="ARBA00022833"/>
    </source>
</evidence>
<dbReference type="OrthoDB" id="6159439at2759"/>
<dbReference type="SMART" id="SM00399">
    <property type="entry name" value="ZnF_C4"/>
    <property type="match status" value="1"/>
</dbReference>
<evidence type="ECO:0000313" key="11">
    <source>
        <dbReference type="EMBL" id="TRY80570.1"/>
    </source>
</evidence>
<name>A0A553PSB0_TIGCA</name>
<keyword evidence="1" id="KW-0479">Metal-binding</keyword>
<evidence type="ECO:0000313" key="12">
    <source>
        <dbReference type="Proteomes" id="UP000318571"/>
    </source>
</evidence>
<evidence type="ECO:0000256" key="1">
    <source>
        <dbReference type="ARBA" id="ARBA00022723"/>
    </source>
</evidence>
<evidence type="ECO:0000256" key="7">
    <source>
        <dbReference type="ARBA" id="ARBA00023170"/>
    </source>
</evidence>
<keyword evidence="12" id="KW-1185">Reference proteome</keyword>
<keyword evidence="2" id="KW-0863">Zinc-finger</keyword>
<accession>A0A553PSB0</accession>
<evidence type="ECO:0000259" key="10">
    <source>
        <dbReference type="PROSITE" id="PS51030"/>
    </source>
</evidence>
<dbReference type="Pfam" id="PF00105">
    <property type="entry name" value="zf-C4"/>
    <property type="match status" value="1"/>
</dbReference>
<dbReference type="STRING" id="6832.A0A553PSB0"/>
<keyword evidence="6" id="KW-0804">Transcription</keyword>
<dbReference type="GO" id="GO:0000978">
    <property type="term" value="F:RNA polymerase II cis-regulatory region sequence-specific DNA binding"/>
    <property type="evidence" value="ECO:0007669"/>
    <property type="project" value="TreeGrafter"/>
</dbReference>
<evidence type="ECO:0000256" key="8">
    <source>
        <dbReference type="ARBA" id="ARBA00023242"/>
    </source>
</evidence>
<gene>
    <name evidence="11" type="ORF">TCAL_16754</name>
</gene>
<evidence type="ECO:0000256" key="5">
    <source>
        <dbReference type="ARBA" id="ARBA00023125"/>
    </source>
</evidence>
<comment type="caution">
    <text evidence="11">The sequence shown here is derived from an EMBL/GenBank/DDBJ whole genome shotgun (WGS) entry which is preliminary data.</text>
</comment>
<keyword evidence="7" id="KW-0675">Receptor</keyword>
<evidence type="ECO:0000256" key="2">
    <source>
        <dbReference type="ARBA" id="ARBA00022771"/>
    </source>
</evidence>
<dbReference type="EMBL" id="VCGU01000001">
    <property type="protein sequence ID" value="TRY80570.1"/>
    <property type="molecule type" value="Genomic_DNA"/>
</dbReference>
<proteinExistence type="predicted"/>
<dbReference type="PANTHER" id="PTHR24082">
    <property type="entry name" value="NUCLEAR HORMONE RECEPTOR"/>
    <property type="match status" value="1"/>
</dbReference>
<feature type="compositionally biased region" description="Polar residues" evidence="9">
    <location>
        <begin position="144"/>
        <end position="155"/>
    </location>
</feature>
<dbReference type="GO" id="GO:0000122">
    <property type="term" value="P:negative regulation of transcription by RNA polymerase II"/>
    <property type="evidence" value="ECO:0007669"/>
    <property type="project" value="TreeGrafter"/>
</dbReference>
<keyword evidence="3" id="KW-0862">Zinc</keyword>
<sequence>MTSEDFDLSQVKVLKDNLKRPSGPQMSMQTVCPICKFKSNDKHCFHYGGVSCYSCRAFFRRAHQGTKEPSFKCKRNNQCDITEKTRRKCQKCRYELCLNAGMDPSLVLDDDQKKVRFRNYLRKKKNNNVKPGFDGSEESPSVDGESSASPLTLSQIAPLEPAKSGGSPPMYDYVLLNGPGANFNYPTTAPGVVPMDETKDLDVNEKSMDELVDSMQQIYFLAMAQIHISPKFIQDLVEFHSSENSNLSKFDFGEHIFRIGTHFKQFAHNQKHFKALGRADQLSLLEKNTSLFVLYILAQYFGAFTGEEQLQWLLDVNMPQNYSNSKPQQISFPVFNKRLGIFKPSVFDKSVSDSDFDVHAQKIAKVGITLRFSGIVANLILFNNGTQMHLDHRPSIQKQFDEALDLLRHAHQQIDSHISLQDILSMIRNLDHLQGVFNTNADWQTECGSDSCPNLPYIDLKLPYTKEEESWVEQQVSWFQEAFVSMPIAKELIQDFFSYTFHNTIPPRIIKEGYQFFSDRMSRSMHLHQEFVELTPQQKKDLWRCNSMNAMAICFARLEACDHGYGQAKILFGGLADENSIKQRIMAFALPHLIKKCSVRQVNKSMPVLNSEEVEQYCAVVERMKKVLLDDLAFKLILIIVLFQGDFAKDSPLARKRDAYTKFLERRLRKQGLLGLLEEQVKNSNEELVGIKVIMQTIWRMRPLIYKLNNTVIQLNHMST</sequence>
<dbReference type="Proteomes" id="UP000318571">
    <property type="component" value="Chromosome 12"/>
</dbReference>
<protein>
    <recommendedName>
        <fullName evidence="10">Nuclear receptor domain-containing protein</fullName>
    </recommendedName>
</protein>
<feature type="domain" description="Nuclear receptor" evidence="10">
    <location>
        <begin position="29"/>
        <end position="109"/>
    </location>
</feature>
<keyword evidence="8" id="KW-0539">Nucleus</keyword>
<dbReference type="GO" id="GO:0008270">
    <property type="term" value="F:zinc ion binding"/>
    <property type="evidence" value="ECO:0007669"/>
    <property type="project" value="UniProtKB-KW"/>
</dbReference>
<evidence type="ECO:0000256" key="9">
    <source>
        <dbReference type="SAM" id="MobiDB-lite"/>
    </source>
</evidence>
<dbReference type="GO" id="GO:0004879">
    <property type="term" value="F:nuclear receptor activity"/>
    <property type="evidence" value="ECO:0007669"/>
    <property type="project" value="TreeGrafter"/>
</dbReference>